<dbReference type="KEGG" id="dpf:ON006_15760"/>
<dbReference type="AlphaFoldDB" id="A0A9E8N5M9"/>
<gene>
    <name evidence="1" type="ORF">ON006_15760</name>
</gene>
<proteinExistence type="predicted"/>
<dbReference type="EMBL" id="CP112998">
    <property type="protein sequence ID" value="WAC09208.1"/>
    <property type="molecule type" value="Genomic_DNA"/>
</dbReference>
<name>A0A9E8N5M9_9BACT</name>
<evidence type="ECO:0000313" key="1">
    <source>
        <dbReference type="EMBL" id="WAC09208.1"/>
    </source>
</evidence>
<accession>A0A9E8N5M9</accession>
<dbReference type="Proteomes" id="UP001164653">
    <property type="component" value="Chromosome"/>
</dbReference>
<sequence length="56" mass="6677">MSKTRKEQLVEELRQIIEEAENLLINTPENVTAGEYQQTIERIKYLRETLKNVLKM</sequence>
<organism evidence="1 2">
    <name type="scientific">Dyadobacter pollutisoli</name>
    <dbReference type="NCBI Taxonomy" id="2910158"/>
    <lineage>
        <taxon>Bacteria</taxon>
        <taxon>Pseudomonadati</taxon>
        <taxon>Bacteroidota</taxon>
        <taxon>Cytophagia</taxon>
        <taxon>Cytophagales</taxon>
        <taxon>Spirosomataceae</taxon>
        <taxon>Dyadobacter</taxon>
    </lineage>
</organism>
<evidence type="ECO:0000313" key="2">
    <source>
        <dbReference type="Proteomes" id="UP001164653"/>
    </source>
</evidence>
<protein>
    <submittedName>
        <fullName evidence="1">Uncharacterized protein</fullName>
    </submittedName>
</protein>
<reference evidence="1" key="1">
    <citation type="submission" date="2022-11" db="EMBL/GenBank/DDBJ databases">
        <title>Dyadobacter pollutisoli sp. nov., isolated from plastic dumped soil.</title>
        <authorList>
            <person name="Kim J.M."/>
            <person name="Kim K.R."/>
            <person name="Lee J.K."/>
            <person name="Hao L."/>
            <person name="Jeon C.O."/>
        </authorList>
    </citation>
    <scope>NUCLEOTIDE SEQUENCE</scope>
    <source>
        <strain evidence="1">U1</strain>
    </source>
</reference>
<keyword evidence="2" id="KW-1185">Reference proteome</keyword>
<dbReference type="RefSeq" id="WP_244822965.1">
    <property type="nucleotide sequence ID" value="NZ_CP112998.1"/>
</dbReference>